<dbReference type="KEGG" id="bmx:BMS_0039"/>
<keyword evidence="3" id="KW-1185">Reference proteome</keyword>
<organism evidence="2 3">
    <name type="scientific">Halobacteriovorax marinus (strain ATCC BAA-682 / DSM 15412 / SJ)</name>
    <name type="common">Bacteriovorax marinus</name>
    <dbReference type="NCBI Taxonomy" id="862908"/>
    <lineage>
        <taxon>Bacteria</taxon>
        <taxon>Pseudomonadati</taxon>
        <taxon>Bdellovibrionota</taxon>
        <taxon>Bacteriovoracia</taxon>
        <taxon>Bacteriovoracales</taxon>
        <taxon>Halobacteriovoraceae</taxon>
        <taxon>Halobacteriovorax</taxon>
    </lineage>
</organism>
<dbReference type="Proteomes" id="UP000008963">
    <property type="component" value="Chromosome"/>
</dbReference>
<dbReference type="STRING" id="862908.BMS_0039"/>
<evidence type="ECO:0000313" key="3">
    <source>
        <dbReference type="Proteomes" id="UP000008963"/>
    </source>
</evidence>
<gene>
    <name evidence="2" type="ordered locus">BMS_0039</name>
</gene>
<sequence length="104" mass="11811">MTNEKIKELLNRDNSTPQAPLNELNNIHRRINEKPVSLIERLGIKQVALVLSLLIVITISKTGLDSMSTPKLTEQEQVDLIEYMLEDAYLSNGESSYAWVENNN</sequence>
<accession>E1X1R2</accession>
<feature type="compositionally biased region" description="Basic and acidic residues" evidence="1">
    <location>
        <begin position="1"/>
        <end position="11"/>
    </location>
</feature>
<evidence type="ECO:0000313" key="2">
    <source>
        <dbReference type="EMBL" id="CBW24981.1"/>
    </source>
</evidence>
<feature type="compositionally biased region" description="Polar residues" evidence="1">
    <location>
        <begin position="12"/>
        <end position="21"/>
    </location>
</feature>
<dbReference type="HOGENOM" id="CLU_2246207_0_0_7"/>
<dbReference type="EMBL" id="FQ312005">
    <property type="protein sequence ID" value="CBW24981.1"/>
    <property type="molecule type" value="Genomic_DNA"/>
</dbReference>
<name>E1X1R2_HALMS</name>
<proteinExistence type="predicted"/>
<dbReference type="AlphaFoldDB" id="E1X1R2"/>
<protein>
    <submittedName>
        <fullName evidence="2">Uncharacterized protein</fullName>
    </submittedName>
</protein>
<dbReference type="PATRIC" id="fig|862908.3.peg.37"/>
<evidence type="ECO:0000256" key="1">
    <source>
        <dbReference type="SAM" id="MobiDB-lite"/>
    </source>
</evidence>
<dbReference type="RefSeq" id="WP_014242770.1">
    <property type="nucleotide sequence ID" value="NC_016620.1"/>
</dbReference>
<feature type="region of interest" description="Disordered" evidence="1">
    <location>
        <begin position="1"/>
        <end position="21"/>
    </location>
</feature>
<reference evidence="3" key="1">
    <citation type="journal article" date="2013" name="ISME J.">
        <title>A small predatory core genome in the divergent marine Bacteriovorax marinus SJ and the terrestrial Bdellovibrio bacteriovorus.</title>
        <authorList>
            <person name="Crossman L.C."/>
            <person name="Chen H."/>
            <person name="Cerdeno-Tarraga A.M."/>
            <person name="Brooks K."/>
            <person name="Quail M.A."/>
            <person name="Pineiro S.A."/>
            <person name="Hobley L."/>
            <person name="Sockett R.E."/>
            <person name="Bentley S.D."/>
            <person name="Parkhill J."/>
            <person name="Williams H.N."/>
            <person name="Stine O.C."/>
        </authorList>
    </citation>
    <scope>NUCLEOTIDE SEQUENCE [LARGE SCALE GENOMIC DNA]</scope>
    <source>
        <strain evidence="3">ATCC BAA-682 / DSM 15412 / SJ</strain>
    </source>
</reference>